<dbReference type="Pfam" id="PF13439">
    <property type="entry name" value="Glyco_transf_4"/>
    <property type="match status" value="1"/>
</dbReference>
<keyword evidence="8" id="KW-1185">Reference proteome</keyword>
<dbReference type="RefSeq" id="WP_204978450.1">
    <property type="nucleotide sequence ID" value="NZ_JBHTII010000001.1"/>
</dbReference>
<evidence type="ECO:0000256" key="2">
    <source>
        <dbReference type="ARBA" id="ARBA00022676"/>
    </source>
</evidence>
<evidence type="ECO:0000256" key="4">
    <source>
        <dbReference type="SAM" id="MobiDB-lite"/>
    </source>
</evidence>
<evidence type="ECO:0000256" key="1">
    <source>
        <dbReference type="ARBA" id="ARBA00021292"/>
    </source>
</evidence>
<dbReference type="EMBL" id="JBHTII010000001">
    <property type="protein sequence ID" value="MFD0790616.1"/>
    <property type="molecule type" value="Genomic_DNA"/>
</dbReference>
<evidence type="ECO:0000313" key="8">
    <source>
        <dbReference type="Proteomes" id="UP001597055"/>
    </source>
</evidence>
<proteinExistence type="predicted"/>
<dbReference type="SUPFAM" id="SSF53756">
    <property type="entry name" value="UDP-Glycosyltransferase/glycogen phosphorylase"/>
    <property type="match status" value="2"/>
</dbReference>
<evidence type="ECO:0000259" key="6">
    <source>
        <dbReference type="Pfam" id="PF13439"/>
    </source>
</evidence>
<dbReference type="GO" id="GO:0016757">
    <property type="term" value="F:glycosyltransferase activity"/>
    <property type="evidence" value="ECO:0007669"/>
    <property type="project" value="UniProtKB-KW"/>
</dbReference>
<accession>A0ABW3AI10</accession>
<comment type="caution">
    <text evidence="7">The sequence shown here is derived from an EMBL/GenBank/DDBJ whole genome shotgun (WGS) entry which is preliminary data.</text>
</comment>
<protein>
    <recommendedName>
        <fullName evidence="1">D-inositol 3-phosphate glycosyltransferase</fullName>
    </recommendedName>
</protein>
<name>A0ABW3AI10_9MICO</name>
<dbReference type="InterPro" id="IPR050194">
    <property type="entry name" value="Glycosyltransferase_grp1"/>
</dbReference>
<evidence type="ECO:0000256" key="3">
    <source>
        <dbReference type="ARBA" id="ARBA00022679"/>
    </source>
</evidence>
<dbReference type="Gene3D" id="3.40.50.2000">
    <property type="entry name" value="Glycogen Phosphorylase B"/>
    <property type="match status" value="4"/>
</dbReference>
<organism evidence="7 8">
    <name type="scientific">Microbacterium insulae</name>
    <dbReference type="NCBI Taxonomy" id="483014"/>
    <lineage>
        <taxon>Bacteria</taxon>
        <taxon>Bacillati</taxon>
        <taxon>Actinomycetota</taxon>
        <taxon>Actinomycetes</taxon>
        <taxon>Micrococcales</taxon>
        <taxon>Microbacteriaceae</taxon>
        <taxon>Microbacterium</taxon>
    </lineage>
</organism>
<dbReference type="Pfam" id="PF13692">
    <property type="entry name" value="Glyco_trans_1_4"/>
    <property type="match status" value="1"/>
</dbReference>
<feature type="region of interest" description="Disordered" evidence="4">
    <location>
        <begin position="181"/>
        <end position="200"/>
    </location>
</feature>
<dbReference type="Proteomes" id="UP001597055">
    <property type="component" value="Unassembled WGS sequence"/>
</dbReference>
<gene>
    <name evidence="7" type="ORF">ACFQ0P_09405</name>
</gene>
<dbReference type="InterPro" id="IPR001296">
    <property type="entry name" value="Glyco_trans_1"/>
</dbReference>
<dbReference type="PANTHER" id="PTHR45947">
    <property type="entry name" value="SULFOQUINOVOSYL TRANSFERASE SQD2"/>
    <property type="match status" value="1"/>
</dbReference>
<feature type="compositionally biased region" description="Basic and acidic residues" evidence="4">
    <location>
        <begin position="186"/>
        <end position="200"/>
    </location>
</feature>
<reference evidence="8" key="1">
    <citation type="journal article" date="2019" name="Int. J. Syst. Evol. Microbiol.">
        <title>The Global Catalogue of Microorganisms (GCM) 10K type strain sequencing project: providing services to taxonomists for standard genome sequencing and annotation.</title>
        <authorList>
            <consortium name="The Broad Institute Genomics Platform"/>
            <consortium name="The Broad Institute Genome Sequencing Center for Infectious Disease"/>
            <person name="Wu L."/>
            <person name="Ma J."/>
        </authorList>
    </citation>
    <scope>NUCLEOTIDE SEQUENCE [LARGE SCALE GENOMIC DNA]</scope>
    <source>
        <strain evidence="8">CCUG 54523</strain>
    </source>
</reference>
<dbReference type="Pfam" id="PF00534">
    <property type="entry name" value="Glycos_transf_1"/>
    <property type="match status" value="1"/>
</dbReference>
<feature type="domain" description="Glycosyl transferase family 1" evidence="5">
    <location>
        <begin position="194"/>
        <end position="359"/>
    </location>
</feature>
<dbReference type="InterPro" id="IPR028098">
    <property type="entry name" value="Glyco_trans_4-like_N"/>
</dbReference>
<keyword evidence="2 7" id="KW-0328">Glycosyltransferase</keyword>
<feature type="domain" description="Glycosyltransferase subfamily 4-like N-terminal" evidence="6">
    <location>
        <begin position="16"/>
        <end position="185"/>
    </location>
</feature>
<sequence>MRVLHVVTLMSPDGRYGGPVDVAERLARATRRRGHQVAIAAGATGFHGDEPRRRDGVAYRLFRVWGGGGTTRFSRLVAPGLWMWLWRASRSADIVHLHLSRDLIMVLAAMIACARRRRCGGVVVQTHGMIIPSSSRLARAVDALAIRPTLRMADVVLCLNPEEAAQVREVEPAARSRLLPNGVETVPRDRRSDAKRRDAGRAPARREVLFLARLNARKRPLDFVRMARELEQRHPDVVFTLVGPDGGEADRVRSAIAAARSSAISWEGAVPPHAVRARIAAASVYVLPAADEPFGLTTVEAMACGVPVVISAGSGLAEAVESASAGIVYDDTTGGLVDAVERLLRDDGLAQAMGERGRELVERDYSIDGVADRLLELYPDLERGESRFRALWVTNVAAPYRVPVWRELSQLCDLEVALLEDDARLSADVAANRGADWRSDRVRDVRIRSLPTLRVARGEARFYALTRVPRIRQDAVLLGGWESPAYWQLLLVARLTGRRVVGFYESIQRTQRHRRGPIAAARRWYFRSLDAVVVPGVEARDALTAMGVDAGRISVGFNAVDVADIHRRATAAREPESAPGHRYLYVGRLIELKGVDLAIAAFARARGPEDTLTIVGHGPLQGDLRALAVRLGIGADVDFRGPVENADLPEILARHDTLVMPSREDVWGLVANEGLAAGLHVVVSSVAGVAASVSGMRGVFVVAPERDALADGMRASARSWEGPIAEPEILAHDPGAFARVFAAALRPPCARSRSRAREPQAS</sequence>
<evidence type="ECO:0000313" key="7">
    <source>
        <dbReference type="EMBL" id="MFD0790616.1"/>
    </source>
</evidence>
<keyword evidence="3 7" id="KW-0808">Transferase</keyword>
<dbReference type="PANTHER" id="PTHR45947:SF3">
    <property type="entry name" value="SULFOQUINOVOSYL TRANSFERASE SQD2"/>
    <property type="match status" value="1"/>
</dbReference>
<evidence type="ECO:0000259" key="5">
    <source>
        <dbReference type="Pfam" id="PF00534"/>
    </source>
</evidence>